<feature type="transmembrane region" description="Helical" evidence="1">
    <location>
        <begin position="83"/>
        <end position="104"/>
    </location>
</feature>
<dbReference type="AlphaFoldDB" id="A0A1G2KY14"/>
<keyword evidence="1" id="KW-0812">Transmembrane</keyword>
<evidence type="ECO:0000256" key="1">
    <source>
        <dbReference type="SAM" id="Phobius"/>
    </source>
</evidence>
<organism evidence="2 3">
    <name type="scientific">Candidatus Sungbacteria bacterium RIFCSPLOWO2_01_FULL_47_10</name>
    <dbReference type="NCBI Taxonomy" id="1802276"/>
    <lineage>
        <taxon>Bacteria</taxon>
        <taxon>Candidatus Sungiibacteriota</taxon>
    </lineage>
</organism>
<evidence type="ECO:0000313" key="2">
    <source>
        <dbReference type="EMBL" id="OHA04356.1"/>
    </source>
</evidence>
<dbReference type="Pfam" id="PF18895">
    <property type="entry name" value="T4SS_pilin"/>
    <property type="match status" value="1"/>
</dbReference>
<protein>
    <submittedName>
        <fullName evidence="2">Uncharacterized protein</fullName>
    </submittedName>
</protein>
<dbReference type="Proteomes" id="UP000177982">
    <property type="component" value="Unassembled WGS sequence"/>
</dbReference>
<feature type="transmembrane region" description="Helical" evidence="1">
    <location>
        <begin position="48"/>
        <end position="71"/>
    </location>
</feature>
<evidence type="ECO:0000313" key="3">
    <source>
        <dbReference type="Proteomes" id="UP000177982"/>
    </source>
</evidence>
<dbReference type="EMBL" id="MHQO01000082">
    <property type="protein sequence ID" value="OHA04356.1"/>
    <property type="molecule type" value="Genomic_DNA"/>
</dbReference>
<accession>A0A1G2KY14</accession>
<proteinExistence type="predicted"/>
<keyword evidence="1" id="KW-1133">Transmembrane helix</keyword>
<gene>
    <name evidence="2" type="ORF">A2934_04300</name>
</gene>
<comment type="caution">
    <text evidence="2">The sequence shown here is derived from an EMBL/GenBank/DDBJ whole genome shotgun (WGS) entry which is preliminary data.</text>
</comment>
<keyword evidence="1" id="KW-0472">Membrane</keyword>
<sequence length="126" mass="13661">MTFIYSYFFNGKVQKIAQLSIPLLVAPLFAFAQPKTCDELLKLLDAVAFTMQAFIGAVAVVMFVYASFLYLTAGDDSQKVTKAHSTIAYTVVGIIAALIGLWGVNIVASFMGANIQVECVTPQQIQ</sequence>
<dbReference type="InterPro" id="IPR043993">
    <property type="entry name" value="T4SS_pilin"/>
</dbReference>
<name>A0A1G2KY14_9BACT</name>
<reference evidence="2 3" key="1">
    <citation type="journal article" date="2016" name="Nat. Commun.">
        <title>Thousands of microbial genomes shed light on interconnected biogeochemical processes in an aquifer system.</title>
        <authorList>
            <person name="Anantharaman K."/>
            <person name="Brown C.T."/>
            <person name="Hug L.A."/>
            <person name="Sharon I."/>
            <person name="Castelle C.J."/>
            <person name="Probst A.J."/>
            <person name="Thomas B.C."/>
            <person name="Singh A."/>
            <person name="Wilkins M.J."/>
            <person name="Karaoz U."/>
            <person name="Brodie E.L."/>
            <person name="Williams K.H."/>
            <person name="Hubbard S.S."/>
            <person name="Banfield J.F."/>
        </authorList>
    </citation>
    <scope>NUCLEOTIDE SEQUENCE [LARGE SCALE GENOMIC DNA]</scope>
</reference>